<keyword evidence="3" id="KW-1185">Reference proteome</keyword>
<feature type="compositionally biased region" description="Low complexity" evidence="1">
    <location>
        <begin position="171"/>
        <end position="210"/>
    </location>
</feature>
<protein>
    <submittedName>
        <fullName evidence="2">Uncharacterized protein</fullName>
    </submittedName>
</protein>
<gene>
    <name evidence="2" type="ORF">ACFQLX_14975</name>
</gene>
<evidence type="ECO:0000256" key="1">
    <source>
        <dbReference type="SAM" id="MobiDB-lite"/>
    </source>
</evidence>
<accession>A0ABW2GK89</accession>
<dbReference type="Proteomes" id="UP001596413">
    <property type="component" value="Unassembled WGS sequence"/>
</dbReference>
<proteinExistence type="predicted"/>
<comment type="caution">
    <text evidence="2">The sequence shown here is derived from an EMBL/GenBank/DDBJ whole genome shotgun (WGS) entry which is preliminary data.</text>
</comment>
<evidence type="ECO:0000313" key="2">
    <source>
        <dbReference type="EMBL" id="MFC7219464.1"/>
    </source>
</evidence>
<evidence type="ECO:0000313" key="3">
    <source>
        <dbReference type="Proteomes" id="UP001596413"/>
    </source>
</evidence>
<organism evidence="2 3">
    <name type="scientific">Streptomyces polyrhachis</name>
    <dbReference type="NCBI Taxonomy" id="1282885"/>
    <lineage>
        <taxon>Bacteria</taxon>
        <taxon>Bacillati</taxon>
        <taxon>Actinomycetota</taxon>
        <taxon>Actinomycetes</taxon>
        <taxon>Kitasatosporales</taxon>
        <taxon>Streptomycetaceae</taxon>
        <taxon>Streptomyces</taxon>
    </lineage>
</organism>
<reference evidence="3" key="1">
    <citation type="journal article" date="2019" name="Int. J. Syst. Evol. Microbiol.">
        <title>The Global Catalogue of Microorganisms (GCM) 10K type strain sequencing project: providing services to taxonomists for standard genome sequencing and annotation.</title>
        <authorList>
            <consortium name="The Broad Institute Genomics Platform"/>
            <consortium name="The Broad Institute Genome Sequencing Center for Infectious Disease"/>
            <person name="Wu L."/>
            <person name="Ma J."/>
        </authorList>
    </citation>
    <scope>NUCLEOTIDE SEQUENCE [LARGE SCALE GENOMIC DNA]</scope>
    <source>
        <strain evidence="3">CGMCC 1.13681</strain>
    </source>
</reference>
<feature type="region of interest" description="Disordered" evidence="1">
    <location>
        <begin position="148"/>
        <end position="239"/>
    </location>
</feature>
<sequence>MAVEAGARREELVAGRVWTVRLDPDGRPAAGAVRVSCSRPVCADQRFTEGAVAGRRAAIGHVNTHLGRIRAGGGPRDGAGCACRGAECSWHLSEDDVARGRVARCGGPVVLAVCTDRAGRWWRIAEMCARCAAATSDCRVLDSAGAGSAGAGSAAGGNTRADSAAGGNTRADSAAAGSAVPAPRSAPGAGAQVSRGGAGSAAAVFSDAGSPTPPTAAAPSGGASPPAAPRRVKRQRETLGTVARLRIPYDLRPDALRRELLDLGDAFRAYQKLPEPDLTLLAGLHERKARAFQQWAAVSDDAYLRQEARRADAAARATLAMRDNRRGVEVGTTADGEPLVVEHVLSPTQAGQARATLDHVRRHAPPGDACVRLTALLLALRAARSGTAHLTGQDLSGWLGEEAGRVLEDLVASGWLEMSGAGSTADVLASRPESPTPFALPDLLPDGPAPLVLGKLARTRISGWAQKAANDRKLRKKKAPAGARLLALYCAAHARLDGRLGADPGEGLGLEGVAAVCAVPVEEVAGQAELLVAGGWLAEAEVAGGRLRGRLGERVLALSGRVDVPVPVPVPVPVSAGGEGAAAGGG</sequence>
<dbReference type="RefSeq" id="WP_386415186.1">
    <property type="nucleotide sequence ID" value="NZ_JBHSZO010000021.1"/>
</dbReference>
<dbReference type="EMBL" id="JBHSZO010000021">
    <property type="protein sequence ID" value="MFC7219464.1"/>
    <property type="molecule type" value="Genomic_DNA"/>
</dbReference>
<name>A0ABW2GK89_9ACTN</name>